<sequence length="237" mass="26300">MTHDKTHVYFCRWHRIVVPHTPMPTGRMRGRAHDQPHDSGHALRVPDANRNACAEYGSGGGVVTGDIPSGQIRELLDKQAITEQLSAYCRGVDRIDLDLIRSVFHPGAIADYGTMFTGTGHEFADFIGQVHPPMSAHSHLIGSISITVSGDIAGSESYVLARLRFTGADALATDTVTQGRYLDEWQRIDGIWRISHRRYLHTLDETRVVERPMMEPSGTRDGSDPSYDILRPGKARS</sequence>
<dbReference type="InterPro" id="IPR032710">
    <property type="entry name" value="NTF2-like_dom_sf"/>
</dbReference>
<name>A0A857L314_9ACTN</name>
<gene>
    <name evidence="1" type="ORF">GII30_22575</name>
</gene>
<dbReference type="InterPro" id="IPR037401">
    <property type="entry name" value="SnoaL-like"/>
</dbReference>
<dbReference type="Gene3D" id="3.10.450.50">
    <property type="match status" value="1"/>
</dbReference>
<evidence type="ECO:0000313" key="1">
    <source>
        <dbReference type="EMBL" id="QHN41569.1"/>
    </source>
</evidence>
<dbReference type="SUPFAM" id="SSF54427">
    <property type="entry name" value="NTF2-like"/>
    <property type="match status" value="1"/>
</dbReference>
<reference evidence="1" key="1">
    <citation type="journal article" date="2021" name="Nat. Microbiol.">
        <title>Cocultivation of an ultrasmall environmental parasitic bacterium with lytic ability against bacteria associated with wastewater foams.</title>
        <authorList>
            <person name="Batinovic S."/>
            <person name="Rose J.J.A."/>
            <person name="Ratcliffe J."/>
            <person name="Seviour R.J."/>
            <person name="Petrovski S."/>
        </authorList>
    </citation>
    <scope>NUCLEOTIDE SEQUENCE</scope>
    <source>
        <strain evidence="1">CON44</strain>
    </source>
</reference>
<organism evidence="1">
    <name type="scientific">Gordonia amarae</name>
    <dbReference type="NCBI Taxonomy" id="36821"/>
    <lineage>
        <taxon>Bacteria</taxon>
        <taxon>Bacillati</taxon>
        <taxon>Actinomycetota</taxon>
        <taxon>Actinomycetes</taxon>
        <taxon>Mycobacteriales</taxon>
        <taxon>Gordoniaceae</taxon>
        <taxon>Gordonia</taxon>
    </lineage>
</organism>
<dbReference type="EMBL" id="CP045810">
    <property type="protein sequence ID" value="QHN41569.1"/>
    <property type="molecule type" value="Genomic_DNA"/>
</dbReference>
<protein>
    <submittedName>
        <fullName evidence="1">Nuclear transport factor 2 family protein</fullName>
    </submittedName>
</protein>
<dbReference type="Pfam" id="PF13577">
    <property type="entry name" value="SnoaL_4"/>
    <property type="match status" value="1"/>
</dbReference>
<dbReference type="CDD" id="cd00531">
    <property type="entry name" value="NTF2_like"/>
    <property type="match status" value="1"/>
</dbReference>
<accession>A0A857L314</accession>
<proteinExistence type="predicted"/>
<dbReference type="AlphaFoldDB" id="A0A857L314"/>